<dbReference type="InterPro" id="IPR041577">
    <property type="entry name" value="RT_RNaseH_2"/>
</dbReference>
<accession>A0A1S3TE51</accession>
<dbReference type="GO" id="GO:0003824">
    <property type="term" value="F:catalytic activity"/>
    <property type="evidence" value="ECO:0007669"/>
    <property type="project" value="UniProtKB-KW"/>
</dbReference>
<dbReference type="STRING" id="3916.A0A1S3TE51"/>
<dbReference type="InterPro" id="IPR043502">
    <property type="entry name" value="DNA/RNA_pol_sf"/>
</dbReference>
<dbReference type="RefSeq" id="XP_014492027.1">
    <property type="nucleotide sequence ID" value="XM_014636541.1"/>
</dbReference>
<gene>
    <name evidence="4" type="primary">LOC106754523</name>
</gene>
<name>A0A1S3TE51_VIGRR</name>
<dbReference type="GeneID" id="106754523"/>
<dbReference type="AlphaFoldDB" id="A0A1S3TE51"/>
<dbReference type="PANTHER" id="PTHR37984">
    <property type="entry name" value="PROTEIN CBG26694"/>
    <property type="match status" value="1"/>
</dbReference>
<feature type="domain" description="Reverse transcriptase/retrotransposon-derived protein RNase H-like" evidence="2">
    <location>
        <begin position="95"/>
        <end position="131"/>
    </location>
</feature>
<organism evidence="3 4">
    <name type="scientific">Vigna radiata var. radiata</name>
    <name type="common">Mung bean</name>
    <name type="synonym">Phaseolus aureus</name>
    <dbReference type="NCBI Taxonomy" id="3916"/>
    <lineage>
        <taxon>Eukaryota</taxon>
        <taxon>Viridiplantae</taxon>
        <taxon>Streptophyta</taxon>
        <taxon>Embryophyta</taxon>
        <taxon>Tracheophyta</taxon>
        <taxon>Spermatophyta</taxon>
        <taxon>Magnoliopsida</taxon>
        <taxon>eudicotyledons</taxon>
        <taxon>Gunneridae</taxon>
        <taxon>Pentapetalae</taxon>
        <taxon>rosids</taxon>
        <taxon>fabids</taxon>
        <taxon>Fabales</taxon>
        <taxon>Fabaceae</taxon>
        <taxon>Papilionoideae</taxon>
        <taxon>50 kb inversion clade</taxon>
        <taxon>NPAAA clade</taxon>
        <taxon>indigoferoid/millettioid clade</taxon>
        <taxon>Phaseoleae</taxon>
        <taxon>Vigna</taxon>
    </lineage>
</organism>
<proteinExistence type="predicted"/>
<dbReference type="PANTHER" id="PTHR37984:SF5">
    <property type="entry name" value="PROTEIN NYNRIN-LIKE"/>
    <property type="match status" value="1"/>
</dbReference>
<evidence type="ECO:0000256" key="1">
    <source>
        <dbReference type="ARBA" id="ARBA00023268"/>
    </source>
</evidence>
<reference evidence="4" key="1">
    <citation type="submission" date="2025-08" db="UniProtKB">
        <authorList>
            <consortium name="RefSeq"/>
        </authorList>
    </citation>
    <scope>IDENTIFICATION</scope>
    <source>
        <tissue evidence="4">Leaf</tissue>
    </source>
</reference>
<dbReference type="Pfam" id="PF17919">
    <property type="entry name" value="RT_RNaseH_2"/>
    <property type="match status" value="1"/>
</dbReference>
<keyword evidence="1" id="KW-0511">Multifunctional enzyme</keyword>
<keyword evidence="3" id="KW-1185">Reference proteome</keyword>
<dbReference type="Gene3D" id="3.30.70.270">
    <property type="match status" value="2"/>
</dbReference>
<dbReference type="InterPro" id="IPR050951">
    <property type="entry name" value="Retrovirus_Pol_polyprotein"/>
</dbReference>
<dbReference type="KEGG" id="vra:106754523"/>
<dbReference type="InterPro" id="IPR043128">
    <property type="entry name" value="Rev_trsase/Diguanyl_cyclase"/>
</dbReference>
<evidence type="ECO:0000313" key="4">
    <source>
        <dbReference type="RefSeq" id="XP_014492027.1"/>
    </source>
</evidence>
<evidence type="ECO:0000259" key="2">
    <source>
        <dbReference type="Pfam" id="PF17919"/>
    </source>
</evidence>
<dbReference type="FunFam" id="3.30.70.270:FF:000020">
    <property type="entry name" value="Transposon Tf2-6 polyprotein-like Protein"/>
    <property type="match status" value="1"/>
</dbReference>
<dbReference type="OrthoDB" id="1928132at2759"/>
<dbReference type="SUPFAM" id="SSF56672">
    <property type="entry name" value="DNA/RNA polymerases"/>
    <property type="match status" value="1"/>
</dbReference>
<dbReference type="Proteomes" id="UP000087766">
    <property type="component" value="Unplaced"/>
</dbReference>
<protein>
    <submittedName>
        <fullName evidence="4">Uncharacterized protein LOC106754523</fullName>
    </submittedName>
</protein>
<evidence type="ECO:0000313" key="3">
    <source>
        <dbReference type="Proteomes" id="UP000087766"/>
    </source>
</evidence>
<sequence length="131" mass="15070">MGEHLVHVEMVLSTLENKWVANRKKCGFGQTGIKYLSHTISDKGVEMDSEKVKAVMKWGRPKTVKGLRGFWGFVRDYRKIVKSLTELLKKGEFLWNEKIEEAWQSLKQAITTAPVLSVPEFQQPFQIECDA</sequence>